<dbReference type="GO" id="GO:0008270">
    <property type="term" value="F:zinc ion binding"/>
    <property type="evidence" value="ECO:0007669"/>
    <property type="project" value="UniProtKB-KW"/>
</dbReference>
<feature type="compositionally biased region" description="Low complexity" evidence="5">
    <location>
        <begin position="577"/>
        <end position="604"/>
    </location>
</feature>
<gene>
    <name evidence="6" type="ORF">OFUS_LOCUS14678</name>
</gene>
<organism evidence="6 7">
    <name type="scientific">Owenia fusiformis</name>
    <name type="common">Polychaete worm</name>
    <dbReference type="NCBI Taxonomy" id="6347"/>
    <lineage>
        <taxon>Eukaryota</taxon>
        <taxon>Metazoa</taxon>
        <taxon>Spiralia</taxon>
        <taxon>Lophotrochozoa</taxon>
        <taxon>Annelida</taxon>
        <taxon>Polychaeta</taxon>
        <taxon>Sedentaria</taxon>
        <taxon>Canalipalpata</taxon>
        <taxon>Sabellida</taxon>
        <taxon>Oweniida</taxon>
        <taxon>Oweniidae</taxon>
        <taxon>Owenia</taxon>
    </lineage>
</organism>
<feature type="compositionally biased region" description="Polar residues" evidence="5">
    <location>
        <begin position="641"/>
        <end position="659"/>
    </location>
</feature>
<feature type="compositionally biased region" description="Polar residues" evidence="5">
    <location>
        <begin position="695"/>
        <end position="705"/>
    </location>
</feature>
<dbReference type="Gene3D" id="3.30.40.10">
    <property type="entry name" value="Zinc/RING finger domain, C3HC4 (zinc finger)"/>
    <property type="match status" value="1"/>
</dbReference>
<feature type="compositionally biased region" description="Low complexity" evidence="5">
    <location>
        <begin position="506"/>
        <end position="518"/>
    </location>
</feature>
<dbReference type="PANTHER" id="PTHR25462:SF296">
    <property type="entry name" value="MEIOTIC P26, ISOFORM F"/>
    <property type="match status" value="1"/>
</dbReference>
<dbReference type="Pfam" id="PF13445">
    <property type="entry name" value="zf-RING_UBOX"/>
    <property type="match status" value="1"/>
</dbReference>
<feature type="compositionally biased region" description="Basic and acidic residues" evidence="5">
    <location>
        <begin position="395"/>
        <end position="405"/>
    </location>
</feature>
<feature type="compositionally biased region" description="Polar residues" evidence="5">
    <location>
        <begin position="429"/>
        <end position="441"/>
    </location>
</feature>
<dbReference type="InterPro" id="IPR027370">
    <property type="entry name" value="Znf-RING_euk"/>
</dbReference>
<keyword evidence="2" id="KW-0863">Zinc-finger</keyword>
<dbReference type="Proteomes" id="UP000749559">
    <property type="component" value="Unassembled WGS sequence"/>
</dbReference>
<feature type="compositionally biased region" description="Low complexity" evidence="5">
    <location>
        <begin position="619"/>
        <end position="631"/>
    </location>
</feature>
<reference evidence="6" key="1">
    <citation type="submission" date="2022-03" db="EMBL/GenBank/DDBJ databases">
        <authorList>
            <person name="Martin C."/>
        </authorList>
    </citation>
    <scope>NUCLEOTIDE SEQUENCE</scope>
</reference>
<feature type="compositionally biased region" description="Polar residues" evidence="5">
    <location>
        <begin position="523"/>
        <end position="551"/>
    </location>
</feature>
<evidence type="ECO:0000256" key="2">
    <source>
        <dbReference type="ARBA" id="ARBA00022771"/>
    </source>
</evidence>
<keyword evidence="7" id="KW-1185">Reference proteome</keyword>
<evidence type="ECO:0000256" key="1">
    <source>
        <dbReference type="ARBA" id="ARBA00022723"/>
    </source>
</evidence>
<dbReference type="CDD" id="cd16524">
    <property type="entry name" value="RING-HC_NHL-1-like"/>
    <property type="match status" value="1"/>
</dbReference>
<keyword evidence="3" id="KW-0862">Zinc</keyword>
<name>A0A8J1TQT3_OWEFU</name>
<feature type="region of interest" description="Disordered" evidence="5">
    <location>
        <begin position="368"/>
        <end position="720"/>
    </location>
</feature>
<feature type="coiled-coil region" evidence="4">
    <location>
        <begin position="156"/>
        <end position="198"/>
    </location>
</feature>
<evidence type="ECO:0000313" key="6">
    <source>
        <dbReference type="EMBL" id="CAH1789292.1"/>
    </source>
</evidence>
<dbReference type="AlphaFoldDB" id="A0A8J1TQT3"/>
<feature type="compositionally biased region" description="Polar residues" evidence="5">
    <location>
        <begin position="673"/>
        <end position="682"/>
    </location>
</feature>
<dbReference type="InterPro" id="IPR001841">
    <property type="entry name" value="Znf_RING"/>
</dbReference>
<dbReference type="SUPFAM" id="SSF57850">
    <property type="entry name" value="RING/U-box"/>
    <property type="match status" value="1"/>
</dbReference>
<keyword evidence="4" id="KW-0175">Coiled coil</keyword>
<keyword evidence="1" id="KW-0479">Metal-binding</keyword>
<dbReference type="InterPro" id="IPR047153">
    <property type="entry name" value="TRIM45/56/19-like"/>
</dbReference>
<sequence length="720" mass="79515">MAEATYSAEQVGQLLQCPVCLDRFNNPKILPCQHTFCVSPCLEGLVNQSSRSLKCPECRKEHKLPYAGISGFPNNLTISRFLDLPAQSREPPEENRNLSQNQCRVCENEADLSKCVHCDKMVCSSCKESHVSEMRLEIGRLVNQIRNGLPKVSESISTVENKQEQLKQMCEGVKSEINNSVERHIRDLKQRQKLLQSELDTFLTGEQRSLRLHQESLEVQLASISSSCDSIETKLNTSNNTIQDSALIAFKNQCNESMEQIKKLDQNSAPQPKPVHFKANDSPLQSCISNFGEVTWVTPSSNTRSNDQVQRILPLDTVESNTFGNNMNNIFRSEESLVPNNARSRNTIPPTRRLDYMFNASEFDSRGIGGTLPAPRQSHPPSRANQTIGGGNGPRRRDDRYRDNFIHQNQSSIFGGYDPFAPSLDNPFGNETHNRITTSWDSPLGGTGSRRNNQNNQDSGYISSWNAGAGATTPTPRHTNQSSNNTRQTHLPNPRQSDISPRTNVATQRRIAAAQAAQRRSENQQVQNNTTRNEAVNRTRNQHASLNPNIQNRNPASNASSTTNSNRNEGVPSIADNRNALANTTTNVTNNRNTINNSSNATNTFGNSPGYRLGTRSENTSQSSTNQSSNSAPPPTHNDIENQTLPVRNQNSGSSTSAPTMVRSGTFVRDEGPSNSNSNNMPRVTDQGMSFEVNLGTSAGATNQPRRNRGPRGVAFNVGL</sequence>
<evidence type="ECO:0000256" key="5">
    <source>
        <dbReference type="SAM" id="MobiDB-lite"/>
    </source>
</evidence>
<dbReference type="EMBL" id="CAIIXF020000007">
    <property type="protein sequence ID" value="CAH1789292.1"/>
    <property type="molecule type" value="Genomic_DNA"/>
</dbReference>
<dbReference type="OrthoDB" id="342730at2759"/>
<protein>
    <submittedName>
        <fullName evidence="6">Uncharacterized protein</fullName>
    </submittedName>
</protein>
<dbReference type="PROSITE" id="PS50089">
    <property type="entry name" value="ZF_RING_2"/>
    <property type="match status" value="1"/>
</dbReference>
<proteinExistence type="predicted"/>
<evidence type="ECO:0000256" key="3">
    <source>
        <dbReference type="ARBA" id="ARBA00022833"/>
    </source>
</evidence>
<accession>A0A8J1TQT3</accession>
<comment type="caution">
    <text evidence="6">The sequence shown here is derived from an EMBL/GenBank/DDBJ whole genome shotgun (WGS) entry which is preliminary data.</text>
</comment>
<dbReference type="InterPro" id="IPR013083">
    <property type="entry name" value="Znf_RING/FYVE/PHD"/>
</dbReference>
<dbReference type="SMART" id="SM00184">
    <property type="entry name" value="RING"/>
    <property type="match status" value="1"/>
</dbReference>
<evidence type="ECO:0000313" key="7">
    <source>
        <dbReference type="Proteomes" id="UP000749559"/>
    </source>
</evidence>
<dbReference type="PANTHER" id="PTHR25462">
    <property type="entry name" value="BONUS, ISOFORM C-RELATED"/>
    <property type="match status" value="1"/>
</dbReference>
<feature type="compositionally biased region" description="Polar residues" evidence="5">
    <location>
        <begin position="449"/>
        <end position="505"/>
    </location>
</feature>
<evidence type="ECO:0000256" key="4">
    <source>
        <dbReference type="SAM" id="Coils"/>
    </source>
</evidence>
<feature type="compositionally biased region" description="Low complexity" evidence="5">
    <location>
        <begin position="552"/>
        <end position="568"/>
    </location>
</feature>